<feature type="region of interest" description="Disordered" evidence="1">
    <location>
        <begin position="167"/>
        <end position="202"/>
    </location>
</feature>
<keyword evidence="3" id="KW-1185">Reference proteome</keyword>
<reference evidence="3" key="1">
    <citation type="journal article" date="2019" name="Nat. Commun.">
        <title>Expansion of phycobilisome linker gene families in mesophilic red algae.</title>
        <authorList>
            <person name="Lee J."/>
            <person name="Kim D."/>
            <person name="Bhattacharya D."/>
            <person name="Yoon H.S."/>
        </authorList>
    </citation>
    <scope>NUCLEOTIDE SEQUENCE [LARGE SCALE GENOMIC DNA]</scope>
    <source>
        <strain evidence="3">CCMP 1328</strain>
    </source>
</reference>
<organism evidence="2 3">
    <name type="scientific">Porphyridium purpureum</name>
    <name type="common">Red alga</name>
    <name type="synonym">Porphyridium cruentum</name>
    <dbReference type="NCBI Taxonomy" id="35688"/>
    <lineage>
        <taxon>Eukaryota</taxon>
        <taxon>Rhodophyta</taxon>
        <taxon>Bangiophyceae</taxon>
        <taxon>Porphyridiales</taxon>
        <taxon>Porphyridiaceae</taxon>
        <taxon>Porphyridium</taxon>
    </lineage>
</organism>
<feature type="compositionally biased region" description="Basic and acidic residues" evidence="1">
    <location>
        <begin position="316"/>
        <end position="326"/>
    </location>
</feature>
<feature type="region of interest" description="Disordered" evidence="1">
    <location>
        <begin position="1"/>
        <end position="98"/>
    </location>
</feature>
<feature type="compositionally biased region" description="Basic and acidic residues" evidence="1">
    <location>
        <begin position="191"/>
        <end position="202"/>
    </location>
</feature>
<feature type="region of interest" description="Disordered" evidence="1">
    <location>
        <begin position="237"/>
        <end position="334"/>
    </location>
</feature>
<protein>
    <submittedName>
        <fullName evidence="2">Uncharacterized protein</fullName>
    </submittedName>
</protein>
<feature type="compositionally biased region" description="Basic and acidic residues" evidence="1">
    <location>
        <begin position="32"/>
        <end position="49"/>
    </location>
</feature>
<dbReference type="EMBL" id="VRMN01000001">
    <property type="protein sequence ID" value="KAA8498468.1"/>
    <property type="molecule type" value="Genomic_DNA"/>
</dbReference>
<proteinExistence type="predicted"/>
<feature type="compositionally biased region" description="Basic and acidic residues" evidence="1">
    <location>
        <begin position="249"/>
        <end position="267"/>
    </location>
</feature>
<sequence length="924" mass="104577">MRAEHREELGFGVDAEARRAHRPPNHHHNGYLRHDAAYTDDRWSQERSYEQSPRQRRRGGGSLNARIGGDDALYARRPNGAWSHDRRRASSPQSEYQRRLPPQEPFIHTGVWYGSRESSYEVAADTHGAARSAPERWHETHAWNAPDEEFRQAFGPVPHAAEQPYATGFHPHAQQPEGVAMHGPPNVLCDDESRDRGDPDATERLYHGLDRVQQRDHDNLPQARRVAVGQYRAYADHAHPFRARRNARQHSEDGRGTEQEHDAELSWRQEQTASRHTLRDVESHAGVYSGANVTGEEELDERNQAPDGAALPLRAEPLRSSRERNNHHNTRVTESSAHGLVPYDQRGFEPPPKYEGIPPPAPEINLAAARAPITCATKEIPYHPEAILAHAPRRRKDGRYARPPVARQLEDTDMYGRKRQRQLEQDARASIRRYLNSAPVVNAIPVGLGPAPAVEVGGHETDVSEHDGDEDRPHVELTMREVLRKRGVQMFRDVVISVDKVLENLARARGRTSYLPVTDQLLHSFKSLFQEMETFVQTRCVRCGGLVKIEVRSDGTEVARCVETGRRTGCLYHEGILLSFERVETVSRAGQSIQKKYWNTAYSCCGNSASMLCKQERACSVTVSRCKRCGIFREEGRCEECCFVHSGQFIVWDSDSITGGQWGCCDKTSLLDTGCFVYPRHEWEDKFKASERQLPVDWDSIGALWKDIVVNARLLHSPRSEDVLTETSSVLQTLGLIKGELSELSVEHAAAKCSRCGAPTPSYKGCAFHPGWLRAYPYSYKPLNPNGDEIAELRFGWTCCGHPYFESKFRLEKPCEEPACLEADKCSFRGCVVVEACTTDPWWTCEVCHWRTTEPTAAAKPCTHHPGKFSHLFASRNRGLWSCCSRRDLQGEGCIRAAQHRLVQGELPRPRFDWDDDPEDGVFR</sequence>
<evidence type="ECO:0000313" key="2">
    <source>
        <dbReference type="EMBL" id="KAA8498468.1"/>
    </source>
</evidence>
<accession>A0A5J4Z5H6</accession>
<feature type="compositionally biased region" description="Basic residues" evidence="1">
    <location>
        <begin position="19"/>
        <end position="31"/>
    </location>
</feature>
<dbReference type="AlphaFoldDB" id="A0A5J4Z5H6"/>
<dbReference type="Proteomes" id="UP000324585">
    <property type="component" value="Unassembled WGS sequence"/>
</dbReference>
<gene>
    <name evidence="2" type="ORF">FVE85_6053</name>
</gene>
<comment type="caution">
    <text evidence="2">The sequence shown here is derived from an EMBL/GenBank/DDBJ whole genome shotgun (WGS) entry which is preliminary data.</text>
</comment>
<evidence type="ECO:0000313" key="3">
    <source>
        <dbReference type="Proteomes" id="UP000324585"/>
    </source>
</evidence>
<name>A0A5J4Z5H6_PORPP</name>
<evidence type="ECO:0000256" key="1">
    <source>
        <dbReference type="SAM" id="MobiDB-lite"/>
    </source>
</evidence>